<evidence type="ECO:0000313" key="1">
    <source>
        <dbReference type="EMBL" id="EHI56847.1"/>
    </source>
</evidence>
<dbReference type="PANTHER" id="PTHR10000:SF8">
    <property type="entry name" value="HAD SUPERFAMILY HYDROLASE-LIKE, TYPE 3"/>
    <property type="match status" value="1"/>
</dbReference>
<dbReference type="Gene3D" id="3.30.1240.10">
    <property type="match status" value="1"/>
</dbReference>
<keyword evidence="2" id="KW-1185">Reference proteome</keyword>
<dbReference type="SFLD" id="SFLDS00003">
    <property type="entry name" value="Haloacid_Dehalogenase"/>
    <property type="match status" value="1"/>
</dbReference>
<dbReference type="InterPro" id="IPR000150">
    <property type="entry name" value="Cof"/>
</dbReference>
<organism evidence="1 2">
    <name type="scientific">Hungatella hathewayi WAL-18680</name>
    <dbReference type="NCBI Taxonomy" id="742737"/>
    <lineage>
        <taxon>Bacteria</taxon>
        <taxon>Bacillati</taxon>
        <taxon>Bacillota</taxon>
        <taxon>Clostridia</taxon>
        <taxon>Lachnospirales</taxon>
        <taxon>Lachnospiraceae</taxon>
        <taxon>Hungatella</taxon>
    </lineage>
</organism>
<dbReference type="RefSeq" id="WP_006783039.1">
    <property type="nucleotide sequence ID" value="NZ_CP040506.1"/>
</dbReference>
<sequence>MSIKLVAFDLDGTMLDSKKQVSPRNMEAMKACVERGIYVVPATGRTIIGIPEEIKSLPGVRYAITLNGAIVWDMEKSTIVSEERLEKDVTMEILDLVSQYHVMYDVYINGVGISEARFFYHLDEYNLSEEMQKLVRLTRTVVPDIKEYVKESPVLPEKINLYFDNMEMREEIRGLVNARGDVIVSSSMWNNLEINTLSATKGAGLAHLAAYLGFGMDETMACGDGENDFNMIQMAGMGVAMDNGEEQLKQLADYVTASNDEDGVALAIEKFALCK</sequence>
<dbReference type="NCBIfam" id="TIGR01484">
    <property type="entry name" value="HAD-SF-IIB"/>
    <property type="match status" value="1"/>
</dbReference>
<dbReference type="OrthoDB" id="9781413at2"/>
<protein>
    <recommendedName>
        <fullName evidence="3">Cof-like hydrolase</fullName>
    </recommendedName>
</protein>
<evidence type="ECO:0008006" key="3">
    <source>
        <dbReference type="Google" id="ProtNLM"/>
    </source>
</evidence>
<dbReference type="GO" id="GO:0016791">
    <property type="term" value="F:phosphatase activity"/>
    <property type="evidence" value="ECO:0007669"/>
    <property type="project" value="TreeGrafter"/>
</dbReference>
<dbReference type="InterPro" id="IPR023214">
    <property type="entry name" value="HAD_sf"/>
</dbReference>
<comment type="caution">
    <text evidence="1">The sequence shown here is derived from an EMBL/GenBank/DDBJ whole genome shotgun (WGS) entry which is preliminary data.</text>
</comment>
<dbReference type="GO" id="GO:0005829">
    <property type="term" value="C:cytosol"/>
    <property type="evidence" value="ECO:0007669"/>
    <property type="project" value="TreeGrafter"/>
</dbReference>
<dbReference type="SUPFAM" id="SSF56784">
    <property type="entry name" value="HAD-like"/>
    <property type="match status" value="1"/>
</dbReference>
<dbReference type="InterPro" id="IPR006379">
    <property type="entry name" value="HAD-SF_hydro_IIB"/>
</dbReference>
<dbReference type="EMBL" id="ADLN01000128">
    <property type="protein sequence ID" value="EHI56847.1"/>
    <property type="molecule type" value="Genomic_DNA"/>
</dbReference>
<dbReference type="PANTHER" id="PTHR10000">
    <property type="entry name" value="PHOSPHOSERINE PHOSPHATASE"/>
    <property type="match status" value="1"/>
</dbReference>
<dbReference type="InterPro" id="IPR036412">
    <property type="entry name" value="HAD-like_sf"/>
</dbReference>
<accession>G5INH3</accession>
<dbReference type="Proteomes" id="UP000005384">
    <property type="component" value="Unassembled WGS sequence"/>
</dbReference>
<gene>
    <name evidence="1" type="ORF">HMPREF9473_05051</name>
</gene>
<dbReference type="AlphaFoldDB" id="G5INH3"/>
<dbReference type="CDD" id="cd07516">
    <property type="entry name" value="HAD_Pase"/>
    <property type="match status" value="1"/>
</dbReference>
<proteinExistence type="predicted"/>
<dbReference type="SFLD" id="SFLDG01140">
    <property type="entry name" value="C2.B:_Phosphomannomutase_and_P"/>
    <property type="match status" value="1"/>
</dbReference>
<name>G5INH3_9FIRM</name>
<dbReference type="NCBIfam" id="TIGR00099">
    <property type="entry name" value="Cof-subfamily"/>
    <property type="match status" value="1"/>
</dbReference>
<dbReference type="Gene3D" id="3.40.50.1000">
    <property type="entry name" value="HAD superfamily/HAD-like"/>
    <property type="match status" value="1"/>
</dbReference>
<reference evidence="1 2" key="1">
    <citation type="submission" date="2011-08" db="EMBL/GenBank/DDBJ databases">
        <title>The Genome Sequence of Clostridium hathewayi WAL-18680.</title>
        <authorList>
            <consortium name="The Broad Institute Genome Sequencing Platform"/>
            <person name="Earl A."/>
            <person name="Ward D."/>
            <person name="Feldgarden M."/>
            <person name="Gevers D."/>
            <person name="Finegold S.M."/>
            <person name="Summanen P.H."/>
            <person name="Molitoris D.R."/>
            <person name="Song M."/>
            <person name="Daigneault M."/>
            <person name="Allen-Vercoe E."/>
            <person name="Young S.K."/>
            <person name="Zeng Q."/>
            <person name="Gargeya S."/>
            <person name="Fitzgerald M."/>
            <person name="Haas B."/>
            <person name="Abouelleil A."/>
            <person name="Alvarado L."/>
            <person name="Arachchi H.M."/>
            <person name="Berlin A."/>
            <person name="Brown A."/>
            <person name="Chapman S.B."/>
            <person name="Chen Z."/>
            <person name="Dunbar C."/>
            <person name="Freedman E."/>
            <person name="Gearin G."/>
            <person name="Gellesch M."/>
            <person name="Goldberg J."/>
            <person name="Griggs A."/>
            <person name="Gujja S."/>
            <person name="Heiman D."/>
            <person name="Howarth C."/>
            <person name="Larson L."/>
            <person name="Lui A."/>
            <person name="MacDonald P.J.P."/>
            <person name="Montmayeur A."/>
            <person name="Murphy C."/>
            <person name="Neiman D."/>
            <person name="Pearson M."/>
            <person name="Priest M."/>
            <person name="Roberts A."/>
            <person name="Saif S."/>
            <person name="Shea T."/>
            <person name="Shenoy N."/>
            <person name="Sisk P."/>
            <person name="Stolte C."/>
            <person name="Sykes S."/>
            <person name="Wortman J."/>
            <person name="Nusbaum C."/>
            <person name="Birren B."/>
        </authorList>
    </citation>
    <scope>NUCLEOTIDE SEQUENCE [LARGE SCALE GENOMIC DNA]</scope>
    <source>
        <strain evidence="1 2">WAL-18680</strain>
    </source>
</reference>
<dbReference type="Pfam" id="PF08282">
    <property type="entry name" value="Hydrolase_3"/>
    <property type="match status" value="1"/>
</dbReference>
<dbReference type="GO" id="GO:0000287">
    <property type="term" value="F:magnesium ion binding"/>
    <property type="evidence" value="ECO:0007669"/>
    <property type="project" value="TreeGrafter"/>
</dbReference>
<evidence type="ECO:0000313" key="2">
    <source>
        <dbReference type="Proteomes" id="UP000005384"/>
    </source>
</evidence>
<dbReference type="PROSITE" id="PS01229">
    <property type="entry name" value="COF_2"/>
    <property type="match status" value="1"/>
</dbReference>
<dbReference type="PATRIC" id="fig|742737.3.peg.5044"/>
<dbReference type="HOGENOM" id="CLU_044146_1_2_9"/>